<protein>
    <submittedName>
        <fullName evidence="1">Uncharacterized protein</fullName>
    </submittedName>
</protein>
<accession>A0A8G1ZMA0</accession>
<sequence length="114" mass="13288">MKIPEETRAALAACFSRSDGELVFSVNGLDVTERQPRSFDLTYDLTVTRKGHDPERWEVTLCWDDKSQADLFETDGRDPERVRMLAFVVQSLIQEWWDTKARNRQSAKMGRQIH</sequence>
<name>A0A8G1ZMA0_9ACTN</name>
<evidence type="ECO:0000313" key="2">
    <source>
        <dbReference type="Proteomes" id="UP000292693"/>
    </source>
</evidence>
<dbReference type="Proteomes" id="UP000292693">
    <property type="component" value="Unassembled WGS sequence"/>
</dbReference>
<dbReference type="GeneID" id="97270088"/>
<dbReference type="AlphaFoldDB" id="A0A8G1ZMA0"/>
<comment type="caution">
    <text evidence="1">The sequence shown here is derived from an EMBL/GenBank/DDBJ whole genome shotgun (WGS) entry which is preliminary data.</text>
</comment>
<dbReference type="RefSeq" id="WP_010637960.1">
    <property type="nucleotide sequence ID" value="NZ_CP079112.1"/>
</dbReference>
<gene>
    <name evidence="1" type="ORF">C0Q92_22310</name>
</gene>
<reference evidence="1 2" key="1">
    <citation type="submission" date="2017-12" db="EMBL/GenBank/DDBJ databases">
        <title>Population genomics insights into the ecological differentiation and adaptive evolution in streptomycetes.</title>
        <authorList>
            <person name="Li Y."/>
            <person name="Huang Y."/>
        </authorList>
    </citation>
    <scope>NUCLEOTIDE SEQUENCE [LARGE SCALE GENOMIC DNA]</scope>
    <source>
        <strain evidence="1 2">NBRC 100770</strain>
    </source>
</reference>
<evidence type="ECO:0000313" key="1">
    <source>
        <dbReference type="EMBL" id="RZE18828.1"/>
    </source>
</evidence>
<proteinExistence type="predicted"/>
<organism evidence="1 2">
    <name type="scientific">Streptomyces albidoflavus</name>
    <dbReference type="NCBI Taxonomy" id="1886"/>
    <lineage>
        <taxon>Bacteria</taxon>
        <taxon>Bacillati</taxon>
        <taxon>Actinomycetota</taxon>
        <taxon>Actinomycetes</taxon>
        <taxon>Kitasatosporales</taxon>
        <taxon>Streptomycetaceae</taxon>
        <taxon>Streptomyces</taxon>
        <taxon>Streptomyces albidoflavus group</taxon>
    </lineage>
</organism>
<dbReference type="EMBL" id="PKLL01000025">
    <property type="protein sequence ID" value="RZE18828.1"/>
    <property type="molecule type" value="Genomic_DNA"/>
</dbReference>